<dbReference type="PANTHER" id="PTHR35093">
    <property type="entry name" value="OUTER MEMBRANE PROTEIN NMB0088-RELATED"/>
    <property type="match status" value="1"/>
</dbReference>
<evidence type="ECO:0000256" key="3">
    <source>
        <dbReference type="ARBA" id="ARBA00022452"/>
    </source>
</evidence>
<evidence type="ECO:0000256" key="1">
    <source>
        <dbReference type="ARBA" id="ARBA00004571"/>
    </source>
</evidence>
<accession>A0A4R3YG44</accession>
<sequence>MFKLNKLTQTLLATSITLSAGYASAAAFQLAEISTSGLGRAYAGDAAIAENASVVAVNPALMTQFKRPEVSVGGIYIKPDVNLNGKIDSVNGIPMSAYAAAGVKDDASHNNIAKGGLIPNLYYVHPINEKFAVGGGVNVNYGLATEFGSSYSAGVFAGKTDLTTINFNLSGAYRLNQNWSFGLGLNAVYADALVERHLGVRGTLANLSPATRSLGLSESTVAARLEGKEWGYGWNAGVVYEFNERNRIGLAYHSHVDIKFKGDFSNQLPLAMGGTAGAVIPGSLTLNLPAYWEVAGFHRLTDKFAVSYSYKQTLWSRFKELDAKGSNGNQLFHKNENFKDASRIALGVSYDFSEQFTLRTGIAHDESPVQKGYHSISIPDADRTWLSLGATYRFTPDLSVDVGYAHLIASDNTFTENESNVKATFNSKSKADIYGLTLNYRF</sequence>
<evidence type="ECO:0000313" key="11">
    <source>
        <dbReference type="Proteomes" id="UP000294619"/>
    </source>
</evidence>
<dbReference type="Proteomes" id="UP000294619">
    <property type="component" value="Unassembled WGS sequence"/>
</dbReference>
<comment type="subcellular location">
    <subcellularLocation>
        <location evidence="1">Cell outer membrane</location>
        <topology evidence="1">Multi-pass membrane protein</topology>
    </subcellularLocation>
</comment>
<evidence type="ECO:0000256" key="8">
    <source>
        <dbReference type="SAM" id="SignalP"/>
    </source>
</evidence>
<evidence type="ECO:0000313" key="9">
    <source>
        <dbReference type="EMBL" id="TCV89914.1"/>
    </source>
</evidence>
<dbReference type="Gene3D" id="2.40.160.60">
    <property type="entry name" value="Outer membrane protein transport protein (OMPP1/FadL/TodX)"/>
    <property type="match status" value="1"/>
</dbReference>
<dbReference type="PANTHER" id="PTHR35093:SF3">
    <property type="entry name" value="LONG-CHAIN FATTY ACID TRANSPORT PROTEIN"/>
    <property type="match status" value="1"/>
</dbReference>
<dbReference type="Pfam" id="PF03349">
    <property type="entry name" value="Toluene_X"/>
    <property type="match status" value="1"/>
</dbReference>
<evidence type="ECO:0000313" key="12">
    <source>
        <dbReference type="Proteomes" id="UP000305526"/>
    </source>
</evidence>
<evidence type="ECO:0000256" key="5">
    <source>
        <dbReference type="ARBA" id="ARBA00022729"/>
    </source>
</evidence>
<feature type="signal peptide" evidence="8">
    <location>
        <begin position="1"/>
        <end position="25"/>
    </location>
</feature>
<name>A0A4R3YG44_9PAST</name>
<dbReference type="GO" id="GO:0009279">
    <property type="term" value="C:cell outer membrane"/>
    <property type="evidence" value="ECO:0007669"/>
    <property type="project" value="UniProtKB-SubCell"/>
</dbReference>
<dbReference type="SUPFAM" id="SSF56935">
    <property type="entry name" value="Porins"/>
    <property type="match status" value="1"/>
</dbReference>
<dbReference type="Proteomes" id="UP000305526">
    <property type="component" value="Unassembled WGS sequence"/>
</dbReference>
<evidence type="ECO:0000256" key="2">
    <source>
        <dbReference type="ARBA" id="ARBA00008163"/>
    </source>
</evidence>
<reference evidence="9 11" key="1">
    <citation type="submission" date="2019-03" db="EMBL/GenBank/DDBJ databases">
        <title>Genomic Encyclopedia of Type Strains, Phase IV (KMG-IV): sequencing the most valuable type-strain genomes for metagenomic binning, comparative biology and taxonomic classification.</title>
        <authorList>
            <person name="Goeker M."/>
        </authorList>
    </citation>
    <scope>NUCLEOTIDE SEQUENCE [LARGE SCALE GENOMIC DNA]</scope>
    <source>
        <strain evidence="9 11">DSM 28140</strain>
    </source>
</reference>
<dbReference type="EMBL" id="VDGV01000062">
    <property type="protein sequence ID" value="TNG91495.1"/>
    <property type="molecule type" value="Genomic_DNA"/>
</dbReference>
<keyword evidence="5 8" id="KW-0732">Signal</keyword>
<evidence type="ECO:0000256" key="4">
    <source>
        <dbReference type="ARBA" id="ARBA00022692"/>
    </source>
</evidence>
<dbReference type="RefSeq" id="WP_132964535.1">
    <property type="nucleotide sequence ID" value="NZ_LEKL01000014.1"/>
</dbReference>
<dbReference type="InterPro" id="IPR005017">
    <property type="entry name" value="OMPP1/FadL/TodX"/>
</dbReference>
<keyword evidence="6" id="KW-0472">Membrane</keyword>
<evidence type="ECO:0000256" key="7">
    <source>
        <dbReference type="ARBA" id="ARBA00023237"/>
    </source>
</evidence>
<keyword evidence="12" id="KW-1185">Reference proteome</keyword>
<feature type="chain" id="PRO_5020710852" evidence="8">
    <location>
        <begin position="26"/>
        <end position="442"/>
    </location>
</feature>
<dbReference type="EMBL" id="SMCP01000001">
    <property type="protein sequence ID" value="TCV89914.1"/>
    <property type="molecule type" value="Genomic_DNA"/>
</dbReference>
<reference evidence="10 12" key="2">
    <citation type="submission" date="2019-05" db="EMBL/GenBank/DDBJ databases">
        <title>Pasteurellaceae isolates from reptiles.</title>
        <authorList>
            <person name="Bojesen A.M."/>
            <person name="Lund E."/>
        </authorList>
    </citation>
    <scope>NUCLEOTIDE SEQUENCE [LARGE SCALE GENOMIC DNA]</scope>
    <source>
        <strain evidence="10 12">ELNT2x</strain>
    </source>
</reference>
<evidence type="ECO:0000313" key="10">
    <source>
        <dbReference type="EMBL" id="TNG91495.1"/>
    </source>
</evidence>
<proteinExistence type="inferred from homology"/>
<protein>
    <submittedName>
        <fullName evidence="9">Long-chain fatty acid transport protein</fullName>
    </submittedName>
</protein>
<keyword evidence="4" id="KW-0812">Transmembrane</keyword>
<dbReference type="AlphaFoldDB" id="A0A4R3YG44"/>
<dbReference type="GO" id="GO:0015483">
    <property type="term" value="F:long-chain fatty acid transporting porin activity"/>
    <property type="evidence" value="ECO:0007669"/>
    <property type="project" value="TreeGrafter"/>
</dbReference>
<keyword evidence="3" id="KW-1134">Transmembrane beta strand</keyword>
<evidence type="ECO:0000256" key="6">
    <source>
        <dbReference type="ARBA" id="ARBA00023136"/>
    </source>
</evidence>
<organism evidence="9 11">
    <name type="scientific">Testudinibacter aquarius</name>
    <dbReference type="NCBI Taxonomy" id="1524974"/>
    <lineage>
        <taxon>Bacteria</taxon>
        <taxon>Pseudomonadati</taxon>
        <taxon>Pseudomonadota</taxon>
        <taxon>Gammaproteobacteria</taxon>
        <taxon>Pasteurellales</taxon>
        <taxon>Pasteurellaceae</taxon>
        <taxon>Testudinibacter</taxon>
    </lineage>
</organism>
<keyword evidence="7" id="KW-0998">Cell outer membrane</keyword>
<gene>
    <name evidence="9" type="ORF">EDC16_101224</name>
    <name evidence="10" type="ORF">FHQ21_07465</name>
</gene>
<comment type="caution">
    <text evidence="9">The sequence shown here is derived from an EMBL/GenBank/DDBJ whole genome shotgun (WGS) entry which is preliminary data.</text>
</comment>
<comment type="similarity">
    <text evidence="2">Belongs to the OmpP1/FadL family.</text>
</comment>